<gene>
    <name evidence="1" type="ORF">M513_09343</name>
</gene>
<reference evidence="1 2" key="1">
    <citation type="journal article" date="2014" name="Nat. Genet.">
        <title>Genome and transcriptome of the porcine whipworm Trichuris suis.</title>
        <authorList>
            <person name="Jex A.R."/>
            <person name="Nejsum P."/>
            <person name="Schwarz E.M."/>
            <person name="Hu L."/>
            <person name="Young N.D."/>
            <person name="Hall R.S."/>
            <person name="Korhonen P.K."/>
            <person name="Liao S."/>
            <person name="Thamsborg S."/>
            <person name="Xia J."/>
            <person name="Xu P."/>
            <person name="Wang S."/>
            <person name="Scheerlinck J.P."/>
            <person name="Hofmann A."/>
            <person name="Sternberg P.W."/>
            <person name="Wang J."/>
            <person name="Gasser R.B."/>
        </authorList>
    </citation>
    <scope>NUCLEOTIDE SEQUENCE [LARGE SCALE GENOMIC DNA]</scope>
    <source>
        <strain evidence="1">DCEP-RM93M</strain>
    </source>
</reference>
<protein>
    <submittedName>
        <fullName evidence="1">Uncharacterized protein</fullName>
    </submittedName>
</protein>
<organism evidence="1 2">
    <name type="scientific">Trichuris suis</name>
    <name type="common">pig whipworm</name>
    <dbReference type="NCBI Taxonomy" id="68888"/>
    <lineage>
        <taxon>Eukaryota</taxon>
        <taxon>Metazoa</taxon>
        <taxon>Ecdysozoa</taxon>
        <taxon>Nematoda</taxon>
        <taxon>Enoplea</taxon>
        <taxon>Dorylaimia</taxon>
        <taxon>Trichinellida</taxon>
        <taxon>Trichuridae</taxon>
        <taxon>Trichuris</taxon>
    </lineage>
</organism>
<accession>A0A085LXQ2</accession>
<dbReference type="AlphaFoldDB" id="A0A085LXQ2"/>
<keyword evidence="2" id="KW-1185">Reference proteome</keyword>
<dbReference type="EMBL" id="KL363264">
    <property type="protein sequence ID" value="KFD49748.1"/>
    <property type="molecule type" value="Genomic_DNA"/>
</dbReference>
<dbReference type="Proteomes" id="UP000030764">
    <property type="component" value="Unassembled WGS sequence"/>
</dbReference>
<evidence type="ECO:0000313" key="1">
    <source>
        <dbReference type="EMBL" id="KFD49748.1"/>
    </source>
</evidence>
<name>A0A085LXQ2_9BILA</name>
<sequence length="148" mass="16823">MYVNRSLGSLADQKTPSTAFSESILTSDTSAQIKRRNKIRVDLHACGCRHAKILVQVFIEEHQRTEYKRDYSVQIAFLRPTDVHNNPAVRRPPPFIVLSAGSGQVEQPLVERTCFRQQLRVMWHGERRPALFMSAPTASSLPSRSNPH</sequence>
<proteinExistence type="predicted"/>
<evidence type="ECO:0000313" key="2">
    <source>
        <dbReference type="Proteomes" id="UP000030764"/>
    </source>
</evidence>